<sequence length="173" mass="18980">MENWLIASLPIILKTAASCIMIMATILIIVRIYGLRSFAKMSSVDFASTIAVGSILAAVAMNTGQSWLKGTVAMLCIIGFQQLFSYGKRHFDWLENIGENQPVLLMRKGEIFQENMAKSGVTHADLMAKLREANVLRLSEVKAVVFETTGDVSVLHGDEDSVVEECLLEGIRG</sequence>
<dbReference type="PANTHER" id="PTHR34582:SF6">
    <property type="entry name" value="UPF0702 TRANSMEMBRANE PROTEIN YCAP"/>
    <property type="match status" value="1"/>
</dbReference>
<evidence type="ECO:0000256" key="2">
    <source>
        <dbReference type="ARBA" id="ARBA00006448"/>
    </source>
</evidence>
<dbReference type="Proteomes" id="UP000199021">
    <property type="component" value="Unassembled WGS sequence"/>
</dbReference>
<keyword evidence="6 7" id="KW-0472">Membrane</keyword>
<evidence type="ECO:0000259" key="8">
    <source>
        <dbReference type="Pfam" id="PF04239"/>
    </source>
</evidence>
<dbReference type="InterPro" id="IPR007353">
    <property type="entry name" value="DUF421"/>
</dbReference>
<evidence type="ECO:0000256" key="4">
    <source>
        <dbReference type="ARBA" id="ARBA00022692"/>
    </source>
</evidence>
<comment type="similarity">
    <text evidence="2">Belongs to the UPF0702 family.</text>
</comment>
<feature type="domain" description="YetF C-terminal" evidence="8">
    <location>
        <begin position="90"/>
        <end position="159"/>
    </location>
</feature>
<evidence type="ECO:0000256" key="1">
    <source>
        <dbReference type="ARBA" id="ARBA00004651"/>
    </source>
</evidence>
<dbReference type="GO" id="GO:0005886">
    <property type="term" value="C:plasma membrane"/>
    <property type="evidence" value="ECO:0007669"/>
    <property type="project" value="UniProtKB-SubCell"/>
</dbReference>
<evidence type="ECO:0000313" key="10">
    <source>
        <dbReference type="Proteomes" id="UP000199021"/>
    </source>
</evidence>
<dbReference type="Gene3D" id="3.30.240.20">
    <property type="entry name" value="bsu07140 like domains"/>
    <property type="match status" value="1"/>
</dbReference>
<proteinExistence type="inferred from homology"/>
<evidence type="ECO:0000256" key="6">
    <source>
        <dbReference type="ARBA" id="ARBA00023136"/>
    </source>
</evidence>
<evidence type="ECO:0000256" key="5">
    <source>
        <dbReference type="ARBA" id="ARBA00022989"/>
    </source>
</evidence>
<keyword evidence="4 7" id="KW-0812">Transmembrane</keyword>
<reference evidence="10" key="1">
    <citation type="submission" date="2016-10" db="EMBL/GenBank/DDBJ databases">
        <authorList>
            <person name="Varghese N."/>
            <person name="Submissions S."/>
        </authorList>
    </citation>
    <scope>NUCLEOTIDE SEQUENCE [LARGE SCALE GENOMIC DNA]</scope>
    <source>
        <strain evidence="10">DSM 24740</strain>
    </source>
</reference>
<dbReference type="InterPro" id="IPR023090">
    <property type="entry name" value="UPF0702_alpha/beta_dom_sf"/>
</dbReference>
<keyword evidence="3" id="KW-1003">Cell membrane</keyword>
<evidence type="ECO:0000256" key="3">
    <source>
        <dbReference type="ARBA" id="ARBA00022475"/>
    </source>
</evidence>
<dbReference type="AlphaFoldDB" id="A0A1H9GCC7"/>
<feature type="transmembrane region" description="Helical" evidence="7">
    <location>
        <begin position="6"/>
        <end position="30"/>
    </location>
</feature>
<evidence type="ECO:0000256" key="7">
    <source>
        <dbReference type="SAM" id="Phobius"/>
    </source>
</evidence>
<dbReference type="PANTHER" id="PTHR34582">
    <property type="entry name" value="UPF0702 TRANSMEMBRANE PROTEIN YCAP"/>
    <property type="match status" value="1"/>
</dbReference>
<dbReference type="RefSeq" id="WP_090168176.1">
    <property type="nucleotide sequence ID" value="NZ_FOFB01000010.1"/>
</dbReference>
<protein>
    <recommendedName>
        <fullName evidence="8">YetF C-terminal domain-containing protein</fullName>
    </recommendedName>
</protein>
<keyword evidence="5 7" id="KW-1133">Transmembrane helix</keyword>
<comment type="subcellular location">
    <subcellularLocation>
        <location evidence="1">Cell membrane</location>
        <topology evidence="1">Multi-pass membrane protein</topology>
    </subcellularLocation>
</comment>
<dbReference type="Pfam" id="PF04239">
    <property type="entry name" value="DUF421"/>
    <property type="match status" value="1"/>
</dbReference>
<feature type="transmembrane region" description="Helical" evidence="7">
    <location>
        <begin position="42"/>
        <end position="61"/>
    </location>
</feature>
<name>A0A1H9GCC7_9BACT</name>
<dbReference type="InParanoid" id="A0A1H9GCC7"/>
<dbReference type="FunCoup" id="A0A1H9GCC7">
    <property type="interactions" value="34"/>
</dbReference>
<organism evidence="9 10">
    <name type="scientific">Neolewinella agarilytica</name>
    <dbReference type="NCBI Taxonomy" id="478744"/>
    <lineage>
        <taxon>Bacteria</taxon>
        <taxon>Pseudomonadati</taxon>
        <taxon>Bacteroidota</taxon>
        <taxon>Saprospiria</taxon>
        <taxon>Saprospirales</taxon>
        <taxon>Lewinellaceae</taxon>
        <taxon>Neolewinella</taxon>
    </lineage>
</organism>
<dbReference type="OrthoDB" id="9793799at2"/>
<accession>A0A1H9GCC7</accession>
<evidence type="ECO:0000313" key="9">
    <source>
        <dbReference type="EMBL" id="SEQ47771.1"/>
    </source>
</evidence>
<keyword evidence="10" id="KW-1185">Reference proteome</keyword>
<dbReference type="EMBL" id="FOFB01000010">
    <property type="protein sequence ID" value="SEQ47771.1"/>
    <property type="molecule type" value="Genomic_DNA"/>
</dbReference>
<gene>
    <name evidence="9" type="ORF">SAMN05444359_110126</name>
</gene>
<dbReference type="STRING" id="478744.SAMN05444359_110126"/>